<keyword evidence="2" id="KW-1003">Cell membrane</keyword>
<protein>
    <submittedName>
        <fullName evidence="9">Uncharacterized conserved protein</fullName>
    </submittedName>
</protein>
<dbReference type="PANTHER" id="PTHR30287">
    <property type="entry name" value="MEMBRANE COMPONENT OF PREDICTED ABC SUPERFAMILY METABOLITE UPTAKE TRANSPORTER"/>
    <property type="match status" value="1"/>
</dbReference>
<feature type="coiled-coil region" evidence="6">
    <location>
        <begin position="488"/>
        <end position="628"/>
    </location>
</feature>
<gene>
    <name evidence="9" type="ORF">ERS852448_01319</name>
</gene>
<evidence type="ECO:0000259" key="8">
    <source>
        <dbReference type="Pfam" id="PF02687"/>
    </source>
</evidence>
<sequence length="1187" mass="131891">MKAYWKDITRTIKKEKKRFFSILLITFLGVTMFAGLSAGCRDLRASADDYYDRQNLYDIRIQSTLGLTNEDVKAVSQVKGVEKACGTYSETALVQAGDLQQKAEVTLLDMKGFNQPLLLEGTLPQSASEIAVSQNYCTDAGKKIGDQVTLTAQRTSGDEDTSALKQHSYTITAIMQDAADLIADDGAASFRSSQSAKYFFYVTSDALDNEVYSAIELSVRGAKNLSCFSEEYQDKVDAVKKQIEKEIKEKREQARYDEVVSDAAATLADARLEADTQFADADAKITDARAELDDGKIRLADGWQQLQDGIRQLNEQKKSAAEQFRQGYVKISDGYTQLASGEQQLTSGKAELKEHQVQLNQGAATLQQQKTAVMQELSNAEIQLTQGQQQASDGKEQILAQVSQIQTQMGDAWPQDSWKSYETAVENGSTYNSEKTTFQTDLKTRIEVLNAALDTQILQLDPNAADYDMQKQALEDRKTQLLQIPDGMSTLETQYESLQTTLFQLETQKAAIQTKKQEAIQQFTDAETELNIQQQQLSGAAAQLEQQEQKLTSARQELGAGLAELKLQEQNANTQFIKADQEIQKNTDKLNQSEQELADGSAKLEEQMRKLEQERSKAYAELADAQADIDAIRMTKWYVQDRSSISSFSTIQSDADSIETIGTVFPILFLSVAILISLTTITRLVEEERGQIGIYKALGFSDAHVYGKYLTYTLSACICGGLLGDIGGFILMPKFLFMVFDVMYKIPSYRFLFHAGYGVCGILLFVAGALIAAICACHSELRQCPAALMRPKAPKAGSRVFLEKIPFLWKRLSFLNKVTFRNLFRYKKRLIMTISGILGCTALLVVGMAIKNSVTDLMPKQYNHIYRYDMMAVVMAEDYDNFTKQIDTDSNISDYLGLQMDTVQAKNESQTVEETVPLYVIPKDASIADYINLEGLDGKEKDLSDGQIFVTQNLSEVMGFTAGDSLQIQNSDLKECTFSVNGILHNYLGNAIYMRQSTYEALMGDYTPNAILAHLSASCDDPVSYADTLSRESDVVSCSSVQTMRDEFTKSFSLINCVVVLVTALAAGLAFVVLFTLATTNISERERELATIKVLGFFDNEVHLYVNKETLILTVIGIILGLPVGRFFSGLLTMVLKMPSIYFAVSVHPTTYLFAGGMTFLFALAVDFITNRMLDRINMVNALKSVE</sequence>
<feature type="domain" description="ABC3 transporter permease C-terminal" evidence="8">
    <location>
        <begin position="664"/>
        <end position="774"/>
    </location>
</feature>
<dbReference type="GeneID" id="97390727"/>
<evidence type="ECO:0000313" key="9">
    <source>
        <dbReference type="EMBL" id="CUM97692.1"/>
    </source>
</evidence>
<feature type="transmembrane region" description="Helical" evidence="7">
    <location>
        <begin position="1152"/>
        <end position="1170"/>
    </location>
</feature>
<evidence type="ECO:0000256" key="2">
    <source>
        <dbReference type="ARBA" id="ARBA00022475"/>
    </source>
</evidence>
<evidence type="ECO:0000256" key="7">
    <source>
        <dbReference type="SAM" id="Phobius"/>
    </source>
</evidence>
<evidence type="ECO:0000256" key="3">
    <source>
        <dbReference type="ARBA" id="ARBA00022692"/>
    </source>
</evidence>
<dbReference type="GO" id="GO:0005886">
    <property type="term" value="C:plasma membrane"/>
    <property type="evidence" value="ECO:0007669"/>
    <property type="project" value="UniProtKB-SubCell"/>
</dbReference>
<name>A0A173T4K0_EUBRA</name>
<evidence type="ECO:0000256" key="6">
    <source>
        <dbReference type="SAM" id="Coils"/>
    </source>
</evidence>
<dbReference type="STRING" id="39490.ERS852448_01319"/>
<feature type="domain" description="ABC3 transporter permease C-terminal" evidence="8">
    <location>
        <begin position="1061"/>
        <end position="1165"/>
    </location>
</feature>
<feature type="transmembrane region" description="Helical" evidence="7">
    <location>
        <begin position="830"/>
        <end position="850"/>
    </location>
</feature>
<keyword evidence="5 7" id="KW-0472">Membrane</keyword>
<feature type="transmembrane region" description="Helical" evidence="7">
    <location>
        <begin position="1052"/>
        <end position="1077"/>
    </location>
</feature>
<evidence type="ECO:0000256" key="5">
    <source>
        <dbReference type="ARBA" id="ARBA00023136"/>
    </source>
</evidence>
<feature type="transmembrane region" description="Helical" evidence="7">
    <location>
        <begin position="706"/>
        <end position="731"/>
    </location>
</feature>
<keyword evidence="3 7" id="KW-0812">Transmembrane</keyword>
<organism evidence="9 10">
    <name type="scientific">Eubacterium ramulus</name>
    <dbReference type="NCBI Taxonomy" id="39490"/>
    <lineage>
        <taxon>Bacteria</taxon>
        <taxon>Bacillati</taxon>
        <taxon>Bacillota</taxon>
        <taxon>Clostridia</taxon>
        <taxon>Eubacteriales</taxon>
        <taxon>Eubacteriaceae</taxon>
        <taxon>Eubacterium</taxon>
    </lineage>
</organism>
<feature type="transmembrane region" description="Helical" evidence="7">
    <location>
        <begin position="751"/>
        <end position="776"/>
    </location>
</feature>
<feature type="transmembrane region" description="Helical" evidence="7">
    <location>
        <begin position="664"/>
        <end position="685"/>
    </location>
</feature>
<dbReference type="EMBL" id="CYYA01000007">
    <property type="protein sequence ID" value="CUM97692.1"/>
    <property type="molecule type" value="Genomic_DNA"/>
</dbReference>
<dbReference type="PANTHER" id="PTHR30287:SF1">
    <property type="entry name" value="INNER MEMBRANE PROTEIN"/>
    <property type="match status" value="1"/>
</dbReference>
<dbReference type="OrthoDB" id="5137249at2"/>
<dbReference type="AlphaFoldDB" id="A0A173T4K0"/>
<dbReference type="InterPro" id="IPR003838">
    <property type="entry name" value="ABC3_permease_C"/>
</dbReference>
<evidence type="ECO:0000256" key="1">
    <source>
        <dbReference type="ARBA" id="ARBA00004651"/>
    </source>
</evidence>
<keyword evidence="6" id="KW-0175">Coiled coil</keyword>
<dbReference type="Proteomes" id="UP000095492">
    <property type="component" value="Unassembled WGS sequence"/>
</dbReference>
<keyword evidence="4 7" id="KW-1133">Transmembrane helix</keyword>
<dbReference type="Pfam" id="PF02687">
    <property type="entry name" value="FtsX"/>
    <property type="match status" value="2"/>
</dbReference>
<evidence type="ECO:0000313" key="10">
    <source>
        <dbReference type="Proteomes" id="UP000095492"/>
    </source>
</evidence>
<feature type="transmembrane region" description="Helical" evidence="7">
    <location>
        <begin position="1111"/>
        <end position="1132"/>
    </location>
</feature>
<dbReference type="RefSeq" id="WP_055290103.1">
    <property type="nucleotide sequence ID" value="NZ_CBCTYR010000026.1"/>
</dbReference>
<feature type="transmembrane region" description="Helical" evidence="7">
    <location>
        <begin position="20"/>
        <end position="39"/>
    </location>
</feature>
<proteinExistence type="predicted"/>
<comment type="subcellular location">
    <subcellularLocation>
        <location evidence="1">Cell membrane</location>
        <topology evidence="1">Multi-pass membrane protein</topology>
    </subcellularLocation>
</comment>
<evidence type="ECO:0000256" key="4">
    <source>
        <dbReference type="ARBA" id="ARBA00022989"/>
    </source>
</evidence>
<accession>A0A173T4K0</accession>
<reference evidence="9 10" key="1">
    <citation type="submission" date="2015-09" db="EMBL/GenBank/DDBJ databases">
        <authorList>
            <consortium name="Pathogen Informatics"/>
        </authorList>
    </citation>
    <scope>NUCLEOTIDE SEQUENCE [LARGE SCALE GENOMIC DNA]</scope>
    <source>
        <strain evidence="9 10">2789STDY5608891</strain>
    </source>
</reference>
<dbReference type="InterPro" id="IPR038766">
    <property type="entry name" value="Membrane_comp_ABC_pdt"/>
</dbReference>